<feature type="compositionally biased region" description="Basic residues" evidence="1">
    <location>
        <begin position="35"/>
        <end position="48"/>
    </location>
</feature>
<accession>A0A6J4RQM1</accession>
<reference evidence="2" key="1">
    <citation type="submission" date="2020-02" db="EMBL/GenBank/DDBJ databases">
        <authorList>
            <person name="Meier V. D."/>
        </authorList>
    </citation>
    <scope>NUCLEOTIDE SEQUENCE</scope>
    <source>
        <strain evidence="2">AVDCRST_MAG53</strain>
    </source>
</reference>
<name>A0A6J4RQM1_9ACTN</name>
<feature type="region of interest" description="Disordered" evidence="1">
    <location>
        <begin position="1"/>
        <end position="335"/>
    </location>
</feature>
<feature type="non-terminal residue" evidence="2">
    <location>
        <position position="1"/>
    </location>
</feature>
<feature type="compositionally biased region" description="Low complexity" evidence="1">
    <location>
        <begin position="216"/>
        <end position="227"/>
    </location>
</feature>
<feature type="non-terminal residue" evidence="2">
    <location>
        <position position="335"/>
    </location>
</feature>
<protein>
    <submittedName>
        <fullName evidence="2">UV damage repair endonuclease</fullName>
    </submittedName>
</protein>
<dbReference type="EMBL" id="CADCVR010000020">
    <property type="protein sequence ID" value="CAA9479742.1"/>
    <property type="molecule type" value="Genomic_DNA"/>
</dbReference>
<keyword evidence="2" id="KW-0378">Hydrolase</keyword>
<gene>
    <name evidence="2" type="ORF">AVDCRST_MAG53-510</name>
</gene>
<sequence length="335" mass="36757">APRLCGEGPRRRRTAVPGHPALAVGAPPAGLDRAPRRRLRLLRRRRHRDVPDDRLAGTVCHPPRPPAVPRASGRESCRARRTRRHRTRPGPAVVHPSRPVRRVELPRGAGRRGGHPLSRAPGRALRRDGPGPGGRREHPRRRCARRHRARPRSLPAGLRPPLTGGAATHRRRERRPHLRPPGRPGPLRQYRSPRRVGHPAPPLPRSCRDPRRRGAAPRAGDMARGGATQDPLLLAAHERGGAQEEGRPPRRALARPPPATCPRRPHRSHRLRGVSPAHRRRPRVRRHARGQGEGSGPAAPARATRGARPAPGAGPPEPRRGARDPEGPGRRGGGM</sequence>
<keyword evidence="2" id="KW-0255">Endonuclease</keyword>
<feature type="compositionally biased region" description="Basic residues" evidence="1">
    <location>
        <begin position="79"/>
        <end position="88"/>
    </location>
</feature>
<dbReference type="AlphaFoldDB" id="A0A6J4RQM1"/>
<feature type="compositionally biased region" description="Basic residues" evidence="1">
    <location>
        <begin position="137"/>
        <end position="151"/>
    </location>
</feature>
<feature type="compositionally biased region" description="Basic residues" evidence="1">
    <location>
        <begin position="263"/>
        <end position="289"/>
    </location>
</feature>
<feature type="compositionally biased region" description="Basic and acidic residues" evidence="1">
    <location>
        <begin position="317"/>
        <end position="329"/>
    </location>
</feature>
<evidence type="ECO:0000313" key="2">
    <source>
        <dbReference type="EMBL" id="CAA9479742.1"/>
    </source>
</evidence>
<feature type="compositionally biased region" description="Low complexity" evidence="1">
    <location>
        <begin position="296"/>
        <end position="311"/>
    </location>
</feature>
<feature type="compositionally biased region" description="Low complexity" evidence="1">
    <location>
        <begin position="15"/>
        <end position="32"/>
    </location>
</feature>
<dbReference type="GO" id="GO:0004519">
    <property type="term" value="F:endonuclease activity"/>
    <property type="evidence" value="ECO:0007669"/>
    <property type="project" value="UniProtKB-KW"/>
</dbReference>
<proteinExistence type="predicted"/>
<organism evidence="2">
    <name type="scientific">uncultured Solirubrobacteraceae bacterium</name>
    <dbReference type="NCBI Taxonomy" id="1162706"/>
    <lineage>
        <taxon>Bacteria</taxon>
        <taxon>Bacillati</taxon>
        <taxon>Actinomycetota</taxon>
        <taxon>Thermoleophilia</taxon>
        <taxon>Solirubrobacterales</taxon>
        <taxon>Solirubrobacteraceae</taxon>
        <taxon>environmental samples</taxon>
    </lineage>
</organism>
<feature type="compositionally biased region" description="Basic residues" evidence="1">
    <location>
        <begin position="168"/>
        <end position="180"/>
    </location>
</feature>
<evidence type="ECO:0000256" key="1">
    <source>
        <dbReference type="SAM" id="MobiDB-lite"/>
    </source>
</evidence>
<feature type="compositionally biased region" description="Basic and acidic residues" evidence="1">
    <location>
        <begin position="236"/>
        <end position="248"/>
    </location>
</feature>
<keyword evidence="2" id="KW-0540">Nuclease</keyword>